<evidence type="ECO:0000313" key="2">
    <source>
        <dbReference type="EMBL" id="KLO07535.1"/>
    </source>
</evidence>
<name>A0A0H2R6V0_9AGAM</name>
<dbReference type="InParanoid" id="A0A0H2R6V0"/>
<evidence type="ECO:0000313" key="3">
    <source>
        <dbReference type="Proteomes" id="UP000053477"/>
    </source>
</evidence>
<organism evidence="2 3">
    <name type="scientific">Schizopora paradoxa</name>
    <dbReference type="NCBI Taxonomy" id="27342"/>
    <lineage>
        <taxon>Eukaryota</taxon>
        <taxon>Fungi</taxon>
        <taxon>Dikarya</taxon>
        <taxon>Basidiomycota</taxon>
        <taxon>Agaricomycotina</taxon>
        <taxon>Agaricomycetes</taxon>
        <taxon>Hymenochaetales</taxon>
        <taxon>Schizoporaceae</taxon>
        <taxon>Schizopora</taxon>
    </lineage>
</organism>
<protein>
    <submittedName>
        <fullName evidence="2">Uncharacterized protein</fullName>
    </submittedName>
</protein>
<keyword evidence="3" id="KW-1185">Reference proteome</keyword>
<reference evidence="2 3" key="1">
    <citation type="submission" date="2015-04" db="EMBL/GenBank/DDBJ databases">
        <title>Complete genome sequence of Schizopora paradoxa KUC8140, a cosmopolitan wood degrader in East Asia.</title>
        <authorList>
            <consortium name="DOE Joint Genome Institute"/>
            <person name="Min B."/>
            <person name="Park H."/>
            <person name="Jang Y."/>
            <person name="Kim J.-J."/>
            <person name="Kim K.H."/>
            <person name="Pangilinan J."/>
            <person name="Lipzen A."/>
            <person name="Riley R."/>
            <person name="Grigoriev I.V."/>
            <person name="Spatafora J.W."/>
            <person name="Choi I.-G."/>
        </authorList>
    </citation>
    <scope>NUCLEOTIDE SEQUENCE [LARGE SCALE GENOMIC DNA]</scope>
    <source>
        <strain evidence="2 3">KUC8140</strain>
    </source>
</reference>
<sequence>MNEESTNARYMLGKPYASTPRKRSPKAQSWAFLKTMKQYVRTVSKQAFIKTLRRVQVRAWLIQVHSGCCDLWLEGDAERDLLVD</sequence>
<feature type="region of interest" description="Disordered" evidence="1">
    <location>
        <begin position="1"/>
        <end position="22"/>
    </location>
</feature>
<evidence type="ECO:0000256" key="1">
    <source>
        <dbReference type="SAM" id="MobiDB-lite"/>
    </source>
</evidence>
<accession>A0A0H2R6V0</accession>
<gene>
    <name evidence="2" type="ORF">SCHPADRAFT_643782</name>
</gene>
<dbReference type="AlphaFoldDB" id="A0A0H2R6V0"/>
<proteinExistence type="predicted"/>
<dbReference type="EMBL" id="KQ086133">
    <property type="protein sequence ID" value="KLO07535.1"/>
    <property type="molecule type" value="Genomic_DNA"/>
</dbReference>
<dbReference type="Proteomes" id="UP000053477">
    <property type="component" value="Unassembled WGS sequence"/>
</dbReference>